<keyword evidence="2" id="KW-1185">Reference proteome</keyword>
<dbReference type="Proteomes" id="UP000836387">
    <property type="component" value="Unassembled WGS sequence"/>
</dbReference>
<feature type="non-terminal residue" evidence="1">
    <location>
        <position position="66"/>
    </location>
</feature>
<accession>A0ACA9UR13</accession>
<name>A0ACA9UR13_BIOOC</name>
<reference evidence="1" key="2">
    <citation type="submission" date="2021-10" db="EMBL/GenBank/DDBJ databases">
        <authorList>
            <person name="Piombo E."/>
        </authorList>
    </citation>
    <scope>NUCLEOTIDE SEQUENCE</scope>
</reference>
<evidence type="ECO:0000313" key="2">
    <source>
        <dbReference type="Proteomes" id="UP000836387"/>
    </source>
</evidence>
<reference evidence="1" key="1">
    <citation type="submission" date="2020-04" db="EMBL/GenBank/DDBJ databases">
        <authorList>
            <person name="Broberg M."/>
        </authorList>
    </citation>
    <scope>NUCLEOTIDE SEQUENCE</scope>
</reference>
<organism evidence="1 2">
    <name type="scientific">Clonostachys rosea f. rosea IK726</name>
    <dbReference type="NCBI Taxonomy" id="1349383"/>
    <lineage>
        <taxon>Eukaryota</taxon>
        <taxon>Fungi</taxon>
        <taxon>Dikarya</taxon>
        <taxon>Ascomycota</taxon>
        <taxon>Pezizomycotina</taxon>
        <taxon>Sordariomycetes</taxon>
        <taxon>Hypocreomycetidae</taxon>
        <taxon>Hypocreales</taxon>
        <taxon>Bionectriaceae</taxon>
        <taxon>Clonostachys</taxon>
    </lineage>
</organism>
<proteinExistence type="predicted"/>
<dbReference type="EMBL" id="CADEHS020000602">
    <property type="protein sequence ID" value="CAG9955656.1"/>
    <property type="molecule type" value="Genomic_DNA"/>
</dbReference>
<gene>
    <name evidence="1" type="ORF">CRV2_00020159</name>
</gene>
<comment type="caution">
    <text evidence="1">The sequence shown here is derived from an EMBL/GenBank/DDBJ whole genome shotgun (WGS) entry which is preliminary data.</text>
</comment>
<sequence length="66" mass="7308">MLRWAEVNSGSVEVIAGQHRIAALREFIRDSAARRMSYSGPASSTTKVRFPPTPETGIKSYRSLRG</sequence>
<protein>
    <submittedName>
        <fullName evidence="1">Uncharacterized protein</fullName>
    </submittedName>
</protein>
<evidence type="ECO:0000313" key="1">
    <source>
        <dbReference type="EMBL" id="CAG9955656.1"/>
    </source>
</evidence>